<feature type="binding site" evidence="9">
    <location>
        <position position="325"/>
    </location>
    <ligand>
        <name>Zn(2+)</name>
        <dbReference type="ChEBI" id="CHEBI:29105"/>
        <note>catalytic</note>
    </ligand>
</feature>
<dbReference type="Proteomes" id="UP000000591">
    <property type="component" value="Chromosome VII"/>
</dbReference>
<evidence type="ECO:0000256" key="7">
    <source>
        <dbReference type="ARBA" id="ARBA00023049"/>
    </source>
</evidence>
<keyword evidence="3 11" id="KW-0645">Protease</keyword>
<dbReference type="SUPFAM" id="SSF63737">
    <property type="entry name" value="Leukotriene A4 hydrolase N-terminal domain"/>
    <property type="match status" value="1"/>
</dbReference>
<reference evidence="15 16" key="1">
    <citation type="journal article" date="2004" name="Science">
        <title>The Ashbya gossypii genome as a tool for mapping the ancient Saccharomyces cerevisiae genome.</title>
        <authorList>
            <person name="Dietrich F.S."/>
            <person name="Voegeli S."/>
            <person name="Brachat S."/>
            <person name="Lerch A."/>
            <person name="Gates K."/>
            <person name="Steiner S."/>
            <person name="Mohr C."/>
            <person name="Pohlmann R."/>
            <person name="Luedi P."/>
            <person name="Choi S."/>
            <person name="Wing R.A."/>
            <person name="Flavier A."/>
            <person name="Gaffney T.D."/>
            <person name="Philippsen P."/>
        </authorList>
    </citation>
    <scope>NUCLEOTIDE SEQUENCE [LARGE SCALE GENOMIC DNA]</scope>
    <source>
        <strain evidence="16">ATCC 10895 / CBS 109.51 / FGSC 9923 / NRRL Y-1056</strain>
    </source>
</reference>
<dbReference type="InterPro" id="IPR001930">
    <property type="entry name" value="Peptidase_M1"/>
</dbReference>
<evidence type="ECO:0000313" key="16">
    <source>
        <dbReference type="Proteomes" id="UP000000591"/>
    </source>
</evidence>
<evidence type="ECO:0000256" key="11">
    <source>
        <dbReference type="RuleBase" id="RU364040"/>
    </source>
</evidence>
<dbReference type="Gene3D" id="2.60.40.1730">
    <property type="entry name" value="tricorn interacting facor f3 domain"/>
    <property type="match status" value="1"/>
</dbReference>
<dbReference type="FunFam" id="1.10.390.10:FF:000001">
    <property type="entry name" value="Aminopeptidase"/>
    <property type="match status" value="1"/>
</dbReference>
<dbReference type="InterPro" id="IPR024571">
    <property type="entry name" value="ERAP1-like_C_dom"/>
</dbReference>
<sequence>MNTTKNQVLPDDYRPRHYDIEIVHQNDECFSGVVDITLEKVRETNTISLHVRDIEVQRAEVRGTNGEVIVADEQTYSPEDDVLTLRFPRAVSDCVLHIEYVGKVQTNMSGFYRSGYTDMATGERKQMYSTQFEATEARRAFPCFDEPELKATFAVTVVAEQGFTVLSNMPERESCVRQNGRLAHSFHTTPRMSTYLVAWAIGDFDFIESATEKAIYPSIEGYDIMNGVSSSSGKLTIRVYTAKGKAHQAQFALSVASKVVDYFSELFETPYPLPKLDLLCVEEYSHNAMENFSLITFRPSALLLAGEVAESDPRSLQKIAYVVSHEIAHQWFGNLVTMKWWDELWLNEGFATWVGYHATNKFFPHWDVPSLVMTDAHEVALAMDSLKESHPIKVAVRNAKDIDQIFDAISYLKGCSVLEMISGYIGETVFLKGVALYIKRNKFGNATMEDLFGAISEVAGLDLMAKAKDWILKIGYPVLDITVVDGKISLSQRRYLSSGQADANDDLTTWWIPLELTQDSTCTTTEMVSKSQETEISATDFVFFNNDAHGFFRVHYEDETILANICKNIAQLSSRSKIALISDVDATGTFTQLMAVLSAFSATHSQDYYVWNSALSIFHSACSIIYRDASPEIRKKLAAYNLQLIEAHIEPALLALGRDLKPSDQPDVLKGRFYEAILLDAGQLGHPAVVSACYRLYAEKAVTPRTRELVLGTILSQPDTTCTLYLQVVAELQDASLTHMESILKSLGGVRNPQLFEGVLDLTFRVVDPMNVEFLATALGKNPYIRDSLWGYFQKNYEPIYKRLSVSSTVIDRAIRYAFRDLTGDDMIIQFATLFDGKSQDGFDRGVRQTLEKIRRNTKYVKSTMPLLEKAFQD</sequence>
<dbReference type="FunFam" id="2.60.40.1730:FF:000002">
    <property type="entry name" value="Aminopeptidase"/>
    <property type="match status" value="1"/>
</dbReference>
<dbReference type="Pfam" id="PF01433">
    <property type="entry name" value="Peptidase_M1"/>
    <property type="match status" value="1"/>
</dbReference>
<evidence type="ECO:0000256" key="10">
    <source>
        <dbReference type="PIRSR" id="PIRSR634016-4"/>
    </source>
</evidence>
<dbReference type="Pfam" id="PF11838">
    <property type="entry name" value="ERAP1_C"/>
    <property type="match status" value="1"/>
</dbReference>
<feature type="binding site" evidence="9">
    <location>
        <position position="329"/>
    </location>
    <ligand>
        <name>Zn(2+)</name>
        <dbReference type="ChEBI" id="CHEBI:29105"/>
        <note>catalytic</note>
    </ligand>
</feature>
<accession>Q74Z46</accession>
<dbReference type="CDD" id="cd09601">
    <property type="entry name" value="M1_APN-Q_like"/>
    <property type="match status" value="1"/>
</dbReference>
<feature type="domain" description="ERAP1-like C-terminal" evidence="13">
    <location>
        <begin position="541"/>
        <end position="856"/>
    </location>
</feature>
<keyword evidence="7 11" id="KW-0482">Metalloprotease</keyword>
<dbReference type="Pfam" id="PF17900">
    <property type="entry name" value="Peptidase_M1_N"/>
    <property type="match status" value="1"/>
</dbReference>
<comment type="cofactor">
    <cofactor evidence="9 11">
        <name>Zn(2+)</name>
        <dbReference type="ChEBI" id="CHEBI:29105"/>
    </cofactor>
    <text evidence="9 11">Binds 1 zinc ion per subunit.</text>
</comment>
<feature type="domain" description="Aminopeptidase N-like N-terminal" evidence="14">
    <location>
        <begin position="15"/>
        <end position="196"/>
    </location>
</feature>
<feature type="domain" description="Peptidase M1 membrane alanine aminopeptidase" evidence="12">
    <location>
        <begin position="251"/>
        <end position="470"/>
    </location>
</feature>
<dbReference type="SUPFAM" id="SSF55486">
    <property type="entry name" value="Metalloproteases ('zincins'), catalytic domain"/>
    <property type="match status" value="1"/>
</dbReference>
<dbReference type="Gene3D" id="1.25.50.20">
    <property type="match status" value="1"/>
</dbReference>
<evidence type="ECO:0000313" key="15">
    <source>
        <dbReference type="EMBL" id="AAS54850.1"/>
    </source>
</evidence>
<dbReference type="eggNOG" id="KOG1046">
    <property type="taxonomic scope" value="Eukaryota"/>
</dbReference>
<dbReference type="InterPro" id="IPR045357">
    <property type="entry name" value="Aminopeptidase_N-like_N"/>
</dbReference>
<proteinExistence type="inferred from homology"/>
<dbReference type="InterPro" id="IPR042097">
    <property type="entry name" value="Aminopeptidase_N-like_N_sf"/>
</dbReference>
<dbReference type="Gene3D" id="2.60.40.1910">
    <property type="match status" value="1"/>
</dbReference>
<gene>
    <name evidence="15" type="ORF">AGOS_AGR360C</name>
</gene>
<evidence type="ECO:0000259" key="13">
    <source>
        <dbReference type="Pfam" id="PF11838"/>
    </source>
</evidence>
<dbReference type="KEGG" id="ago:AGOS_AGR360C"/>
<dbReference type="EC" id="3.4.11.-" evidence="11"/>
<dbReference type="GO" id="GO:0070006">
    <property type="term" value="F:metalloaminopeptidase activity"/>
    <property type="evidence" value="ECO:0000318"/>
    <property type="project" value="GO_Central"/>
</dbReference>
<keyword evidence="4 9" id="KW-0479">Metal-binding</keyword>
<protein>
    <recommendedName>
        <fullName evidence="11">Aminopeptidase</fullName>
        <ecNumber evidence="11">3.4.11.-</ecNumber>
    </recommendedName>
</protein>
<dbReference type="Gene3D" id="1.10.390.10">
    <property type="entry name" value="Neutral Protease Domain 2"/>
    <property type="match status" value="1"/>
</dbReference>
<keyword evidence="16" id="KW-1185">Reference proteome</keyword>
<evidence type="ECO:0000256" key="8">
    <source>
        <dbReference type="PIRSR" id="PIRSR634016-1"/>
    </source>
</evidence>
<keyword evidence="6 9" id="KW-0862">Zinc</keyword>
<dbReference type="GO" id="GO:0006508">
    <property type="term" value="P:proteolysis"/>
    <property type="evidence" value="ECO:0000318"/>
    <property type="project" value="GO_Central"/>
</dbReference>
<dbReference type="InParanoid" id="Q74Z46"/>
<evidence type="ECO:0000256" key="6">
    <source>
        <dbReference type="ARBA" id="ARBA00022833"/>
    </source>
</evidence>
<feature type="site" description="Transition state stabilizer" evidence="10">
    <location>
        <position position="411"/>
    </location>
</feature>
<dbReference type="InterPro" id="IPR014782">
    <property type="entry name" value="Peptidase_M1_dom"/>
</dbReference>
<reference evidence="16" key="2">
    <citation type="journal article" date="2013" name="G3 (Bethesda)">
        <title>Genomes of Ashbya fungi isolated from insects reveal four mating-type loci, numerous translocations, lack of transposons, and distinct gene duplications.</title>
        <authorList>
            <person name="Dietrich F.S."/>
            <person name="Voegeli S."/>
            <person name="Kuo S."/>
            <person name="Philippsen P."/>
        </authorList>
    </citation>
    <scope>GENOME REANNOTATION</scope>
    <source>
        <strain evidence="16">ATCC 10895 / CBS 109.51 / FGSC 9923 / NRRL Y-1056</strain>
    </source>
</reference>
<dbReference type="HOGENOM" id="CLU_003705_0_1_1"/>
<keyword evidence="2 11" id="KW-0031">Aminopeptidase</keyword>
<dbReference type="AlphaFoldDB" id="Q74Z46"/>
<feature type="binding site" evidence="9">
    <location>
        <position position="348"/>
    </location>
    <ligand>
        <name>Zn(2+)</name>
        <dbReference type="ChEBI" id="CHEBI:29105"/>
        <note>catalytic</note>
    </ligand>
</feature>
<dbReference type="InterPro" id="IPR034016">
    <property type="entry name" value="M1_APN-typ"/>
</dbReference>
<evidence type="ECO:0000259" key="12">
    <source>
        <dbReference type="Pfam" id="PF01433"/>
    </source>
</evidence>
<evidence type="ECO:0000256" key="5">
    <source>
        <dbReference type="ARBA" id="ARBA00022801"/>
    </source>
</evidence>
<organism evidence="15 16">
    <name type="scientific">Eremothecium gossypii (strain ATCC 10895 / CBS 109.51 / FGSC 9923 / NRRL Y-1056)</name>
    <name type="common">Yeast</name>
    <name type="synonym">Ashbya gossypii</name>
    <dbReference type="NCBI Taxonomy" id="284811"/>
    <lineage>
        <taxon>Eukaryota</taxon>
        <taxon>Fungi</taxon>
        <taxon>Dikarya</taxon>
        <taxon>Ascomycota</taxon>
        <taxon>Saccharomycotina</taxon>
        <taxon>Saccharomycetes</taxon>
        <taxon>Saccharomycetales</taxon>
        <taxon>Saccharomycetaceae</taxon>
        <taxon>Eremothecium</taxon>
    </lineage>
</organism>
<keyword evidence="5 11" id="KW-0378">Hydrolase</keyword>
<dbReference type="OrthoDB" id="10031169at2759"/>
<dbReference type="PRINTS" id="PR00756">
    <property type="entry name" value="ALADIPTASE"/>
</dbReference>
<evidence type="ECO:0000256" key="1">
    <source>
        <dbReference type="ARBA" id="ARBA00010136"/>
    </source>
</evidence>
<dbReference type="GO" id="GO:0005576">
    <property type="term" value="C:extracellular region"/>
    <property type="evidence" value="ECO:0000318"/>
    <property type="project" value="GO_Central"/>
</dbReference>
<name>Q74Z46_EREGS</name>
<dbReference type="RefSeq" id="NP_987026.1">
    <property type="nucleotide sequence ID" value="NM_212088.1"/>
</dbReference>
<dbReference type="OMA" id="WNVWSQF"/>
<dbReference type="GO" id="GO:0008270">
    <property type="term" value="F:zinc ion binding"/>
    <property type="evidence" value="ECO:0007669"/>
    <property type="project" value="UniProtKB-UniRule"/>
</dbReference>
<evidence type="ECO:0000256" key="2">
    <source>
        <dbReference type="ARBA" id="ARBA00022438"/>
    </source>
</evidence>
<dbReference type="GeneID" id="4623329"/>
<evidence type="ECO:0000256" key="3">
    <source>
        <dbReference type="ARBA" id="ARBA00022670"/>
    </source>
</evidence>
<dbReference type="STRING" id="284811.Q74Z46"/>
<evidence type="ECO:0000256" key="4">
    <source>
        <dbReference type="ARBA" id="ARBA00022723"/>
    </source>
</evidence>
<comment type="similarity">
    <text evidence="1 11">Belongs to the peptidase M1 family.</text>
</comment>
<dbReference type="GO" id="GO:0043171">
    <property type="term" value="P:peptide catabolic process"/>
    <property type="evidence" value="ECO:0000318"/>
    <property type="project" value="GO_Central"/>
</dbReference>
<feature type="active site" description="Proton acceptor" evidence="8">
    <location>
        <position position="326"/>
    </location>
</feature>
<dbReference type="PANTHER" id="PTHR11533:SF171">
    <property type="entry name" value="AMINOPEPTIDASE"/>
    <property type="match status" value="1"/>
</dbReference>
<evidence type="ECO:0000259" key="14">
    <source>
        <dbReference type="Pfam" id="PF17900"/>
    </source>
</evidence>
<dbReference type="InterPro" id="IPR050344">
    <property type="entry name" value="Peptidase_M1_aminopeptidases"/>
</dbReference>
<dbReference type="InterPro" id="IPR027268">
    <property type="entry name" value="Peptidase_M4/M1_CTD_sf"/>
</dbReference>
<evidence type="ECO:0000256" key="9">
    <source>
        <dbReference type="PIRSR" id="PIRSR634016-3"/>
    </source>
</evidence>
<dbReference type="EMBL" id="AE016820">
    <property type="protein sequence ID" value="AAS54850.1"/>
    <property type="molecule type" value="Genomic_DNA"/>
</dbReference>
<dbReference type="PANTHER" id="PTHR11533">
    <property type="entry name" value="PROTEASE M1 ZINC METALLOPROTEASE"/>
    <property type="match status" value="1"/>
</dbReference>